<reference evidence="1" key="1">
    <citation type="submission" date="2021-03" db="EMBL/GenBank/DDBJ databases">
        <title>Evolutionary priming and transition to the ectomycorrhizal habit in an iconic lineage of mushroom-forming fungi: is preadaptation a requirement?</title>
        <authorList>
            <consortium name="DOE Joint Genome Institute"/>
            <person name="Looney B.P."/>
            <person name="Miyauchi S."/>
            <person name="Morin E."/>
            <person name="Drula E."/>
            <person name="Courty P.E."/>
            <person name="Chicoki N."/>
            <person name="Fauchery L."/>
            <person name="Kohler A."/>
            <person name="Kuo A."/>
            <person name="LaButti K."/>
            <person name="Pangilinan J."/>
            <person name="Lipzen A."/>
            <person name="Riley R."/>
            <person name="Andreopoulos W."/>
            <person name="He G."/>
            <person name="Johnson J."/>
            <person name="Barry K.W."/>
            <person name="Grigoriev I.V."/>
            <person name="Nagy L."/>
            <person name="Hibbett D."/>
            <person name="Henrissat B."/>
            <person name="Matheny P.B."/>
            <person name="Labbe J."/>
            <person name="Martin A.F."/>
        </authorList>
    </citation>
    <scope>NUCLEOTIDE SEQUENCE</scope>
    <source>
        <strain evidence="1">BPL698</strain>
    </source>
</reference>
<comment type="caution">
    <text evidence="1">The sequence shown here is derived from an EMBL/GenBank/DDBJ whole genome shotgun (WGS) entry which is preliminary data.</text>
</comment>
<proteinExistence type="predicted"/>
<dbReference type="Proteomes" id="UP001207468">
    <property type="component" value="Unassembled WGS sequence"/>
</dbReference>
<name>A0ACC0U8J3_9AGAM</name>
<accession>A0ACC0U8J3</accession>
<protein>
    <submittedName>
        <fullName evidence="1">Uncharacterized protein</fullName>
    </submittedName>
</protein>
<gene>
    <name evidence="1" type="ORF">F5148DRAFT_1284834</name>
</gene>
<evidence type="ECO:0000313" key="2">
    <source>
        <dbReference type="Proteomes" id="UP001207468"/>
    </source>
</evidence>
<dbReference type="EMBL" id="JAGFNK010000113">
    <property type="protein sequence ID" value="KAI9507756.1"/>
    <property type="molecule type" value="Genomic_DNA"/>
</dbReference>
<evidence type="ECO:0000313" key="1">
    <source>
        <dbReference type="EMBL" id="KAI9507756.1"/>
    </source>
</evidence>
<organism evidence="1 2">
    <name type="scientific">Russula earlei</name>
    <dbReference type="NCBI Taxonomy" id="71964"/>
    <lineage>
        <taxon>Eukaryota</taxon>
        <taxon>Fungi</taxon>
        <taxon>Dikarya</taxon>
        <taxon>Basidiomycota</taxon>
        <taxon>Agaricomycotina</taxon>
        <taxon>Agaricomycetes</taxon>
        <taxon>Russulales</taxon>
        <taxon>Russulaceae</taxon>
        <taxon>Russula</taxon>
    </lineage>
</organism>
<sequence length="491" mass="56435">MSLHKHVDAKSLSPRRLLPPTTTDRSIADRVTIEVLPDNVLVEIFDLYVNHRNAPVNEWHTLIHVCRRWRHLIFVSPRRLGLQLEYRGNRPRTVLFGGFPALPLVITQSRWYASNRALCVDNIVSILVSEEHLDRIFKLDLWNVPSLHWERIAVAMQKPFPQLTFLQLGSKGGEISALSDSFLGGSAPLLRSLRLFGIPFPAMHRLVSSAKDLVTLHLRDIPHRGYISPQSMVDSLSALARLEILFLSFQSPQSRPDPPTRRPPPLAPSVLPALTYFRFRGVSEYLEDMFVRMDAPLLHDLHIEFFMDLIFDVPQLHRFISHPEELRKLRQATVNFSRHYVTITLSHRRTAAGHGQFWLQTRCRESDWLLSCVAQVCRSSLPPLSVLDHLYIMDDRSIPPRWKDVESTQWLELLDPFTAVKNLFLTEDVAIHFGHALQQLGAQRATAVLPALQTIFLKDYRPQGPVQGAIRQFVSARQSSRHPVAIRRWEE</sequence>
<keyword evidence="2" id="KW-1185">Reference proteome</keyword>